<evidence type="ECO:0000313" key="11">
    <source>
        <dbReference type="RefSeq" id="XP_033789218.1"/>
    </source>
</evidence>
<dbReference type="AlphaFoldDB" id="A0A6P8QNZ7"/>
<organism evidence="10 11">
    <name type="scientific">Geotrypetes seraphini</name>
    <name type="common">Gaboon caecilian</name>
    <name type="synonym">Caecilia seraphini</name>
    <dbReference type="NCBI Taxonomy" id="260995"/>
    <lineage>
        <taxon>Eukaryota</taxon>
        <taxon>Metazoa</taxon>
        <taxon>Chordata</taxon>
        <taxon>Craniata</taxon>
        <taxon>Vertebrata</taxon>
        <taxon>Euteleostomi</taxon>
        <taxon>Amphibia</taxon>
        <taxon>Gymnophiona</taxon>
        <taxon>Geotrypetes</taxon>
    </lineage>
</organism>
<proteinExistence type="inferred from homology"/>
<evidence type="ECO:0000256" key="1">
    <source>
        <dbReference type="ARBA" id="ARBA00010843"/>
    </source>
</evidence>
<evidence type="ECO:0000256" key="3">
    <source>
        <dbReference type="ARBA" id="ARBA00022737"/>
    </source>
</evidence>
<dbReference type="InterPro" id="IPR026319">
    <property type="entry name" value="ZC2HC1A/B-like"/>
</dbReference>
<dbReference type="PANTHER" id="PTHR13555">
    <property type="entry name" value="C2H2 ZINC FINGER CGI-62-RELATED"/>
    <property type="match status" value="1"/>
</dbReference>
<feature type="compositionally biased region" description="Polar residues" evidence="8">
    <location>
        <begin position="283"/>
        <end position="294"/>
    </location>
</feature>
<accession>A0A6P8QNZ7</accession>
<evidence type="ECO:0000256" key="4">
    <source>
        <dbReference type="ARBA" id="ARBA00022771"/>
    </source>
</evidence>
<dbReference type="GO" id="GO:0008270">
    <property type="term" value="F:zinc ion binding"/>
    <property type="evidence" value="ECO:0007669"/>
    <property type="project" value="UniProtKB-KW"/>
</dbReference>
<feature type="domain" description="C2HC/C3H-type" evidence="9">
    <location>
        <begin position="122"/>
        <end position="151"/>
    </location>
</feature>
<keyword evidence="10" id="KW-1185">Reference proteome</keyword>
<dbReference type="Proteomes" id="UP000515159">
    <property type="component" value="Chromosome 2"/>
</dbReference>
<name>A0A6P8QNZ7_GEOSA</name>
<evidence type="ECO:0000256" key="6">
    <source>
        <dbReference type="ARBA" id="ARBA00041098"/>
    </source>
</evidence>
<dbReference type="InterPro" id="IPR049899">
    <property type="entry name" value="Znf_C2HC_C3H"/>
</dbReference>
<keyword evidence="3" id="KW-0677">Repeat</keyword>
<feature type="domain" description="C2HC/C3H-type" evidence="9">
    <location>
        <begin position="19"/>
        <end position="48"/>
    </location>
</feature>
<keyword evidence="5" id="KW-0862">Zinc</keyword>
<dbReference type="Gene3D" id="3.30.160.60">
    <property type="entry name" value="Classic Zinc Finger"/>
    <property type="match status" value="1"/>
</dbReference>
<evidence type="ECO:0000256" key="7">
    <source>
        <dbReference type="PROSITE-ProRule" id="PRU01371"/>
    </source>
</evidence>
<dbReference type="Pfam" id="PF13913">
    <property type="entry name" value="zf-C2HC_2"/>
    <property type="match status" value="2"/>
</dbReference>
<sequence length="376" mass="41670">MEEGEDFLFTENRSVQQEQLTPCKICGRTFFQSTLKKHIPICQKMTAKKRKTFDSSRQRAEGTDINTVKPVKPRLEPPKKPSNWRRKHEEFLSTMRAAKGLGKSLKEGGEILPPPPPSYDPDYIQCPYCQRRFNENAAERHINFCKEQAARINNKSKLSVDTKGKTPARTQYKPPALKKTNPPSLVPAASSRLPQPSNVGKATAGVLTSTAPVLGGSAGYKLQNSSPVRKNPTGVSNLQSGKMDKVGPPLRTGRDLQRLYYCDRKAESTIKGSNELLPINKGTVKSRTPPSVTRTAAPGIDGNKRKTYNPETYSRSDGKVRYETGDHTPLLNGGTTKGSGRNASEQFSKFCHECGTKYPMECAKFCCECGVRRMVL</sequence>
<keyword evidence="4 7" id="KW-0863">Zinc-finger</keyword>
<dbReference type="RefSeq" id="XP_033789218.1">
    <property type="nucleotide sequence ID" value="XM_033933327.1"/>
</dbReference>
<keyword evidence="2" id="KW-0479">Metal-binding</keyword>
<evidence type="ECO:0000256" key="2">
    <source>
        <dbReference type="ARBA" id="ARBA00022723"/>
    </source>
</evidence>
<protein>
    <recommendedName>
        <fullName evidence="6">Zinc finger C2HC domain-containing protein 1A</fullName>
    </recommendedName>
</protein>
<evidence type="ECO:0000313" key="10">
    <source>
        <dbReference type="Proteomes" id="UP000515159"/>
    </source>
</evidence>
<comment type="similarity">
    <text evidence="1">Belongs to the ZC2HC1 family.</text>
</comment>
<feature type="compositionally biased region" description="Polar residues" evidence="8">
    <location>
        <begin position="222"/>
        <end position="240"/>
    </location>
</feature>
<dbReference type="GeneID" id="117355172"/>
<evidence type="ECO:0000256" key="8">
    <source>
        <dbReference type="SAM" id="MobiDB-lite"/>
    </source>
</evidence>
<reference evidence="11" key="1">
    <citation type="submission" date="2025-08" db="UniProtKB">
        <authorList>
            <consortium name="RefSeq"/>
        </authorList>
    </citation>
    <scope>IDENTIFICATION</scope>
</reference>
<feature type="region of interest" description="Disordered" evidence="8">
    <location>
        <begin position="156"/>
        <end position="200"/>
    </location>
</feature>
<dbReference type="OrthoDB" id="10066537at2759"/>
<evidence type="ECO:0000259" key="9">
    <source>
        <dbReference type="PROSITE" id="PS52027"/>
    </source>
</evidence>
<dbReference type="PANTHER" id="PTHR13555:SF25">
    <property type="entry name" value="ZINC FINGER C2HC DOMAIN-CONTAINING PROTEIN 1A"/>
    <property type="match status" value="1"/>
</dbReference>
<gene>
    <name evidence="11" type="primary">ZC2HC1A</name>
</gene>
<feature type="region of interest" description="Disordered" evidence="8">
    <location>
        <begin position="222"/>
        <end position="251"/>
    </location>
</feature>
<dbReference type="KEGG" id="gsh:117355172"/>
<dbReference type="InParanoid" id="A0A6P8QNZ7"/>
<dbReference type="CTD" id="51101"/>
<dbReference type="FunCoup" id="A0A6P8QNZ7">
    <property type="interactions" value="1130"/>
</dbReference>
<evidence type="ECO:0000256" key="5">
    <source>
        <dbReference type="ARBA" id="ARBA00022833"/>
    </source>
</evidence>
<feature type="compositionally biased region" description="Basic and acidic residues" evidence="8">
    <location>
        <begin position="314"/>
        <end position="326"/>
    </location>
</feature>
<feature type="region of interest" description="Disordered" evidence="8">
    <location>
        <begin position="280"/>
        <end position="342"/>
    </location>
</feature>
<dbReference type="PROSITE" id="PS52027">
    <property type="entry name" value="ZF_C2HC_C3H"/>
    <property type="match status" value="2"/>
</dbReference>